<evidence type="ECO:0000256" key="1">
    <source>
        <dbReference type="ARBA" id="ARBA00022729"/>
    </source>
</evidence>
<gene>
    <name evidence="5" type="ORF">ORQ98_28325</name>
</gene>
<dbReference type="RefSeq" id="WP_274692176.1">
    <property type="nucleotide sequence ID" value="NZ_JAPMOU010000096.1"/>
</dbReference>
<dbReference type="InterPro" id="IPR017766">
    <property type="entry name" value="Sphingomyelinase/PLipase_C"/>
</dbReference>
<comment type="caution">
    <text evidence="5">The sequence shown here is derived from an EMBL/GenBank/DDBJ whole genome shotgun (WGS) entry which is preliminary data.</text>
</comment>
<dbReference type="Gene3D" id="3.60.10.10">
    <property type="entry name" value="Endonuclease/exonuclease/phosphatase"/>
    <property type="match status" value="1"/>
</dbReference>
<organism evidence="5 6">
    <name type="scientific">Spartinivicinus poritis</name>
    <dbReference type="NCBI Taxonomy" id="2994640"/>
    <lineage>
        <taxon>Bacteria</taxon>
        <taxon>Pseudomonadati</taxon>
        <taxon>Pseudomonadota</taxon>
        <taxon>Gammaproteobacteria</taxon>
        <taxon>Oceanospirillales</taxon>
        <taxon>Zooshikellaceae</taxon>
        <taxon>Spartinivicinus</taxon>
    </lineage>
</organism>
<dbReference type="Pfam" id="PF03372">
    <property type="entry name" value="Exo_endo_phos"/>
    <property type="match status" value="1"/>
</dbReference>
<name>A0ABT5UHM6_9GAMM</name>
<dbReference type="InterPro" id="IPR036691">
    <property type="entry name" value="Endo/exonu/phosph_ase_sf"/>
</dbReference>
<dbReference type="InterPro" id="IPR038772">
    <property type="entry name" value="Sph/SMPD2-like"/>
</dbReference>
<dbReference type="InterPro" id="IPR005135">
    <property type="entry name" value="Endo/exonuclease/phosphatase"/>
</dbReference>
<dbReference type="PANTHER" id="PTHR16320">
    <property type="entry name" value="SPHINGOMYELINASE FAMILY MEMBER"/>
    <property type="match status" value="1"/>
</dbReference>
<dbReference type="PANTHER" id="PTHR16320:SF23">
    <property type="entry name" value="SPHINGOMYELINASE C 1"/>
    <property type="match status" value="1"/>
</dbReference>
<proteinExistence type="predicted"/>
<protein>
    <submittedName>
        <fullName evidence="5">Sphingomyelin phosphodiesterase</fullName>
    </submittedName>
</protein>
<evidence type="ECO:0000256" key="2">
    <source>
        <dbReference type="ARBA" id="ARBA00022801"/>
    </source>
</evidence>
<evidence type="ECO:0000313" key="5">
    <source>
        <dbReference type="EMBL" id="MDE1465875.1"/>
    </source>
</evidence>
<evidence type="ECO:0000313" key="6">
    <source>
        <dbReference type="Proteomes" id="UP001528823"/>
    </source>
</evidence>
<keyword evidence="6" id="KW-1185">Reference proteome</keyword>
<dbReference type="CDD" id="cd09078">
    <property type="entry name" value="nSMase"/>
    <property type="match status" value="1"/>
</dbReference>
<feature type="chain" id="PRO_5045761252" evidence="3">
    <location>
        <begin position="29"/>
        <end position="567"/>
    </location>
</feature>
<reference evidence="5 6" key="1">
    <citation type="submission" date="2022-11" db="EMBL/GenBank/DDBJ databases">
        <title>Spartinivicinus poritis sp. nov., isolated from scleractinian coral Porites lutea.</title>
        <authorList>
            <person name="Zhang G."/>
            <person name="Cai L."/>
            <person name="Wei Q."/>
        </authorList>
    </citation>
    <scope>NUCLEOTIDE SEQUENCE [LARGE SCALE GENOMIC DNA]</scope>
    <source>
        <strain evidence="5 6">A2-2</strain>
    </source>
</reference>
<evidence type="ECO:0000256" key="3">
    <source>
        <dbReference type="SAM" id="SignalP"/>
    </source>
</evidence>
<feature type="signal peptide" evidence="3">
    <location>
        <begin position="1"/>
        <end position="28"/>
    </location>
</feature>
<keyword evidence="2" id="KW-0378">Hydrolase</keyword>
<dbReference type="Proteomes" id="UP001528823">
    <property type="component" value="Unassembled WGS sequence"/>
</dbReference>
<sequence length="567" mass="63347">MSHSYKSSTIIKKLFIISVFFSATLANAETWVYFGNNTDYAVDVNTTNTVGGLGSSYWTNNAGSINARNGDFHKVTNPIAKFNRNKGLGYNKVFEFDTTLTIQSKTVTFTTWLKSCYSWPCSGSSIKTKIKGPNSSPNTSLSDDYTPHTFTFTLSNGQTIQAQYRQYNTGTGDDQIYLVLNQDHPNNYVASGDITKENVIDVINYNTWMPRHMANEASYRKNEIPFHLKPFDIIVLEEVFNDDYRNDMRAALNNSHPFWTGPLNQPSNQHFSDDGGVAILSKWPIATDSEGNEIKDSITYSHCPCGFNNEYKGAWYVKILKHGTPYHIFGTHTVWDSSQAANIDTMEQITELGKFIAKKNIPANEAVIIAGDMNVFQHKPIYNTMLSSLNAQNPSNQPGVVLTNSHDESRNDGTEGGTGTLDYVLYSKAHKQPISSYVKVLPFMSPQTNDNNGYGGYLLGEYLSDHFAKHGHFVFTANNSVPNYVEIKSISNSSYTFSYQGSGHSGWVGVYREGDTPGQQSSYTWQYTSGTSGEVTLNMSTPGKYKAYLFYDNGYNRVAGPIYFNKI</sequence>
<feature type="domain" description="Endonuclease/exonuclease/phosphatase" evidence="4">
    <location>
        <begin position="206"/>
        <end position="466"/>
    </location>
</feature>
<keyword evidence="1 3" id="KW-0732">Signal</keyword>
<dbReference type="EMBL" id="JAPMOU010000096">
    <property type="protein sequence ID" value="MDE1465875.1"/>
    <property type="molecule type" value="Genomic_DNA"/>
</dbReference>
<evidence type="ECO:0000259" key="4">
    <source>
        <dbReference type="Pfam" id="PF03372"/>
    </source>
</evidence>
<accession>A0ABT5UHM6</accession>
<dbReference type="SUPFAM" id="SSF56219">
    <property type="entry name" value="DNase I-like"/>
    <property type="match status" value="1"/>
</dbReference>